<dbReference type="AlphaFoldDB" id="A0A848MA85"/>
<evidence type="ECO:0000256" key="4">
    <source>
        <dbReference type="ARBA" id="ARBA00023134"/>
    </source>
</evidence>
<dbReference type="Gene3D" id="3.40.50.300">
    <property type="entry name" value="P-loop containing nucleotide triphosphate hydrolases"/>
    <property type="match status" value="1"/>
</dbReference>
<dbReference type="EMBL" id="JABBPN010000027">
    <property type="protein sequence ID" value="NMO97977.1"/>
    <property type="molecule type" value="Genomic_DNA"/>
</dbReference>
<dbReference type="InterPro" id="IPR045063">
    <property type="entry name" value="Dynamin_N"/>
</dbReference>
<dbReference type="SUPFAM" id="SSF52540">
    <property type="entry name" value="P-loop containing nucleoside triphosphate hydrolases"/>
    <property type="match status" value="1"/>
</dbReference>
<dbReference type="GO" id="GO:0003924">
    <property type="term" value="F:GTPase activity"/>
    <property type="evidence" value="ECO:0007669"/>
    <property type="project" value="InterPro"/>
</dbReference>
<gene>
    <name evidence="8" type="ORF">HII30_19690</name>
</gene>
<keyword evidence="3" id="KW-0378">Hydrolase</keyword>
<comment type="subcellular location">
    <subcellularLocation>
        <location evidence="1">Membrane</location>
    </subcellularLocation>
</comment>
<evidence type="ECO:0000256" key="5">
    <source>
        <dbReference type="ARBA" id="ARBA00023136"/>
    </source>
</evidence>
<dbReference type="GO" id="GO:0005525">
    <property type="term" value="F:GTP binding"/>
    <property type="evidence" value="ECO:0007669"/>
    <property type="project" value="UniProtKB-KW"/>
</dbReference>
<reference evidence="8 9" key="1">
    <citation type="submission" date="2020-04" db="EMBL/GenBank/DDBJ databases">
        <title>Paenibacillus algicola sp. nov., a novel marine bacterium producing alginate lyase.</title>
        <authorList>
            <person name="Huang H."/>
        </authorList>
    </citation>
    <scope>NUCLEOTIDE SEQUENCE [LARGE SCALE GENOMIC DNA]</scope>
    <source>
        <strain evidence="8 9">L7-75</strain>
    </source>
</reference>
<organism evidence="8 9">
    <name type="scientific">Paenibacillus lemnae</name>
    <dbReference type="NCBI Taxonomy" id="1330551"/>
    <lineage>
        <taxon>Bacteria</taxon>
        <taxon>Bacillati</taxon>
        <taxon>Bacillota</taxon>
        <taxon>Bacilli</taxon>
        <taxon>Bacillales</taxon>
        <taxon>Paenibacillaceae</taxon>
        <taxon>Paenibacillus</taxon>
    </lineage>
</organism>
<feature type="non-terminal residue" evidence="8">
    <location>
        <position position="556"/>
    </location>
</feature>
<dbReference type="GO" id="GO:0016020">
    <property type="term" value="C:membrane"/>
    <property type="evidence" value="ECO:0007669"/>
    <property type="project" value="UniProtKB-SubCell"/>
</dbReference>
<dbReference type="Proteomes" id="UP000565468">
    <property type="component" value="Unassembled WGS sequence"/>
</dbReference>
<evidence type="ECO:0000259" key="7">
    <source>
        <dbReference type="Pfam" id="PF00350"/>
    </source>
</evidence>
<keyword evidence="2" id="KW-0547">Nucleotide-binding</keyword>
<evidence type="ECO:0000256" key="3">
    <source>
        <dbReference type="ARBA" id="ARBA00022801"/>
    </source>
</evidence>
<dbReference type="InterPro" id="IPR027417">
    <property type="entry name" value="P-loop_NTPase"/>
</dbReference>
<evidence type="ECO:0000256" key="6">
    <source>
        <dbReference type="SAM" id="MobiDB-lite"/>
    </source>
</evidence>
<evidence type="ECO:0000313" key="8">
    <source>
        <dbReference type="EMBL" id="NMO97977.1"/>
    </source>
</evidence>
<dbReference type="CDD" id="cd09912">
    <property type="entry name" value="DLP_2"/>
    <property type="match status" value="1"/>
</dbReference>
<proteinExistence type="predicted"/>
<evidence type="ECO:0000256" key="2">
    <source>
        <dbReference type="ARBA" id="ARBA00022741"/>
    </source>
</evidence>
<feature type="region of interest" description="Disordered" evidence="6">
    <location>
        <begin position="532"/>
        <end position="556"/>
    </location>
</feature>
<name>A0A848MA85_PAELE</name>
<dbReference type="RefSeq" id="WP_343045134.1">
    <property type="nucleotide sequence ID" value="NZ_JABBPN010000027.1"/>
</dbReference>
<dbReference type="Pfam" id="PF00350">
    <property type="entry name" value="Dynamin_N"/>
    <property type="match status" value="1"/>
</dbReference>
<comment type="caution">
    <text evidence="8">The sequence shown here is derived from an EMBL/GenBank/DDBJ whole genome shotgun (WGS) entry which is preliminary data.</text>
</comment>
<evidence type="ECO:0000256" key="1">
    <source>
        <dbReference type="ARBA" id="ARBA00004370"/>
    </source>
</evidence>
<dbReference type="InterPro" id="IPR027094">
    <property type="entry name" value="Mitofusin_fam"/>
</dbReference>
<keyword evidence="4" id="KW-0342">GTP-binding</keyword>
<evidence type="ECO:0000313" key="9">
    <source>
        <dbReference type="Proteomes" id="UP000565468"/>
    </source>
</evidence>
<sequence length="556" mass="61834">MKVVTEVETGFTSGQLQQAIQQFTEWNDESSAALTKDLLAKQAAGELTLAFCGHFSAGKSSMINALCGTKVLPSGPVPTSANVVTIRNGSPRASIHRAGGGTESSLNVTTQELAEYCRNGGEYSSIDVWEDIPWLGKHGVLMDTPGVDSTDDGHRKATHSALHMADVVFYVMDYNHVQSESNLMFAKSLSDWGKPLYLIVNQIDKHRDDELSLTSYLSDVNKAFEQWKVQYSGLMCISLKEHEHPYNQWADLKSLLSALLENRDTLLEYSVACSLRHVTESHAEQFIRSHQEEKDALLEEIGGEEAIHALQIRVQEQENKWNEAREYPDTLASDLRKEADALLGNANLMPADVRDLALSWLESRKSGFKVGFLFSAGKTEEEKNRRLELFVNRLKQQMSSQVDFHLRTLWREMVERTAAWDDAWEQALDNVLPSLNEEMLIRSTDTQAVLSGEYVLNYCKRLAEDIKAGYRRAVAELAERLRTAAADKNTVRLAELERQHAELLAQSAASARHAALQQAEAARTRAAAALAPPHTPLTPGLLPEVREPAALPQAAA</sequence>
<keyword evidence="9" id="KW-1185">Reference proteome</keyword>
<dbReference type="PANTHER" id="PTHR10465">
    <property type="entry name" value="TRANSMEMBRANE GTPASE FZO1"/>
    <property type="match status" value="1"/>
</dbReference>
<protein>
    <submittedName>
        <fullName evidence="8">Dynamin</fullName>
    </submittedName>
</protein>
<feature type="domain" description="Dynamin N-terminal" evidence="7">
    <location>
        <begin position="49"/>
        <end position="202"/>
    </location>
</feature>
<accession>A0A848MA85</accession>
<keyword evidence="5" id="KW-0472">Membrane</keyword>
<dbReference type="PANTHER" id="PTHR10465:SF0">
    <property type="entry name" value="SARCALUMENIN"/>
    <property type="match status" value="1"/>
</dbReference>
<feature type="compositionally biased region" description="Low complexity" evidence="6">
    <location>
        <begin position="532"/>
        <end position="543"/>
    </location>
</feature>